<dbReference type="SUPFAM" id="SSF52540">
    <property type="entry name" value="P-loop containing nucleoside triphosphate hydrolases"/>
    <property type="match status" value="1"/>
</dbReference>
<evidence type="ECO:0000256" key="3">
    <source>
        <dbReference type="ARBA" id="ARBA00022741"/>
    </source>
</evidence>
<evidence type="ECO:0000256" key="2">
    <source>
        <dbReference type="ARBA" id="ARBA00022737"/>
    </source>
</evidence>
<evidence type="ECO:0000259" key="8">
    <source>
        <dbReference type="PROSITE" id="PS50901"/>
    </source>
</evidence>
<sequence>MAGQQAKRLNREAKCFRAVCFVKDFSCVIGRSPDADVRYDAPEVSGGHARLSLLGDTFTLEDLGSTNGTLVNGHTLPAKSPRRLAVGDVVQIASFTCMVGHGYLVANCAASVPLEASISGAALIEHARLKEGSPDPVEPTGEERLFYPAPRLMHSVHKRAFTVDSPPQGKKRDEAPAIMKLGPSFIMGLTSVFMIASTVSRLAGGADVMTALPMLAMSISMIAGMLVWPLISKRYERKRDEREEARRESTYTDYLNAIEHALQQECAAQATVLAENRVTVPTLLDKAAVLSPDLMNRTSAHSDFMDLRVGTGSLPLEADIRWPAEQFAVDRDRLLAKVIEVSHRPPQLVGVPLAFNPAEHYVAGVVGPRAEAWAFARGLVVQLCALMSYQDVKLMLVADEAEKAEWDCMRSLPHLFDDADQGRFLATTSEELMGLTMHLERELERRASQRAEEAIDAGPRYVVLCANKALTDPSETIARLARLRSYRGISLVFMGGELKDLPRECAYVIDLTGAIASGAAYGAPTGACMFDRADVSGTMLPFAPDINVLPKHVDGFARCMAHVRLDVPGQRTSLPSSLGFLEMFEVGNVGQLNIAARWAKADASRTLQAPVGVDAQGAPAMLNLHEKVHGPHGLIAGTTGSGKSEFIITYVLSLAVCYPPDQVAFVLIDYKGGGLAGAFDNDRFHLPHLAGTITNLDGAAISRSLVSIKSELKRRQDAFNRAREVTGEATMDIYKYISYYLRGVLGAPIPHLFIVADEFAELKQQEPEFMDELMSAARIGRSLGVHLILATQKPSGVVNDQIRSNMRFKVCLKVADAGDSKEMIGRADAAEIRDPGRFYLLVGFNEYFIGGQAAYAGAPYAPVERFVPKRDDAVELIDNVGVSVAAIRPARGGAQSGVSEINAALGIIQDTAARKGLAANQLWLEPLSDYVALHELYERYGTLPTDERKRDLSLLVGELDDPANQTKLPLLASLQNDGNIALYGDANSGIEEVAASMLMNACERYVASELNVYALDFGGGMLTAFREAPQVGDVVIASDEERVRRLFRFLSQELDRRRRVLTSVGGSYTRYVAQGNVCPRVLLVINGMAIFNELYEKQEPQLVKLLREGASVGIHAILCATTVQDIRMRLRACVKSSLVFSLASEGDYMNLLGSLRGVALPDGLGRGLIRRGDGVYTFQSASVASRADEDSYRTIRAAIEGIGANSRGAFAPPIPVLPDRVTSALFERGQERLIVPIGMHEDSLDLCMFDYAERAMERVLYAKAKDGLAFLSAAVDFCVGKGAHRVILADFSGSLASMRKSATCELWNAETMLEKMSALFDGLDKATGETLLVISGIAALLTRSDPLKTRTIREKLQALTPGDRLNVLLFDAAVDATYSQEPWFKAQIGPKDALWVGEGLDAGQSAVQVSYAMGQRVDPEVKGDRGYMVECGRISSVKLIQLNERN</sequence>
<dbReference type="Gene3D" id="2.60.200.20">
    <property type="match status" value="1"/>
</dbReference>
<dbReference type="Pfam" id="PF01580">
    <property type="entry name" value="FtsK_SpoIIIE"/>
    <property type="match status" value="2"/>
</dbReference>
<keyword evidence="1" id="KW-0597">Phosphoprotein</keyword>
<feature type="transmembrane region" description="Helical" evidence="6">
    <location>
        <begin position="177"/>
        <end position="199"/>
    </location>
</feature>
<gene>
    <name evidence="9" type="primary">essC</name>
    <name evidence="9" type="ORF">KHY67_04675</name>
</gene>
<evidence type="ECO:0000256" key="1">
    <source>
        <dbReference type="ARBA" id="ARBA00022553"/>
    </source>
</evidence>
<dbReference type="InterPro" id="IPR008984">
    <property type="entry name" value="SMAD_FHA_dom_sf"/>
</dbReference>
<proteinExistence type="predicted"/>
<keyword evidence="6" id="KW-0472">Membrane</keyword>
<dbReference type="SUPFAM" id="SSF49879">
    <property type="entry name" value="SMAD/FHA domain"/>
    <property type="match status" value="1"/>
</dbReference>
<dbReference type="InterPro" id="IPR000253">
    <property type="entry name" value="FHA_dom"/>
</dbReference>
<accession>A0A943BPI4</accession>
<feature type="binding site" evidence="5">
    <location>
        <begin position="984"/>
        <end position="991"/>
    </location>
    <ligand>
        <name>ATP</name>
        <dbReference type="ChEBI" id="CHEBI:30616"/>
    </ligand>
</feature>
<dbReference type="Proteomes" id="UP000738879">
    <property type="component" value="Unassembled WGS sequence"/>
</dbReference>
<reference evidence="9" key="1">
    <citation type="submission" date="2021-02" db="EMBL/GenBank/DDBJ databases">
        <title>Infant gut strain persistence is associated with maternal origin, phylogeny, and functional potential including surface adhesion and iron acquisition.</title>
        <authorList>
            <person name="Lou Y.C."/>
        </authorList>
    </citation>
    <scope>NUCLEOTIDE SEQUENCE</scope>
    <source>
        <strain evidence="9">L3_128_245G1_dasL3_128_245G1_concoct_49</strain>
    </source>
</reference>
<dbReference type="NCBIfam" id="TIGR03928">
    <property type="entry name" value="T7_EssCb_Firm"/>
    <property type="match status" value="1"/>
</dbReference>
<evidence type="ECO:0000313" key="9">
    <source>
        <dbReference type="EMBL" id="MBS5146978.1"/>
    </source>
</evidence>
<dbReference type="EMBL" id="JAGZJA010000005">
    <property type="protein sequence ID" value="MBS5146978.1"/>
    <property type="molecule type" value="Genomic_DNA"/>
</dbReference>
<evidence type="ECO:0000259" key="7">
    <source>
        <dbReference type="PROSITE" id="PS50006"/>
    </source>
</evidence>
<dbReference type="GO" id="GO:0005524">
    <property type="term" value="F:ATP binding"/>
    <property type="evidence" value="ECO:0007669"/>
    <property type="project" value="UniProtKB-UniRule"/>
</dbReference>
<dbReference type="InterPro" id="IPR002543">
    <property type="entry name" value="FtsK_dom"/>
</dbReference>
<evidence type="ECO:0000256" key="6">
    <source>
        <dbReference type="SAM" id="Phobius"/>
    </source>
</evidence>
<dbReference type="PANTHER" id="PTHR22683">
    <property type="entry name" value="SPORULATION PROTEIN RELATED"/>
    <property type="match status" value="1"/>
</dbReference>
<dbReference type="CDD" id="cd00060">
    <property type="entry name" value="FHA"/>
    <property type="match status" value="1"/>
</dbReference>
<protein>
    <submittedName>
        <fullName evidence="9">Type VII secretion protein EssC</fullName>
    </submittedName>
</protein>
<dbReference type="PROSITE" id="PS50901">
    <property type="entry name" value="FTSK"/>
    <property type="match status" value="2"/>
</dbReference>
<name>A0A943BPI4_9ACTN</name>
<organism evidence="9 10">
    <name type="scientific">Collinsella intestinalis</name>
    <dbReference type="NCBI Taxonomy" id="147207"/>
    <lineage>
        <taxon>Bacteria</taxon>
        <taxon>Bacillati</taxon>
        <taxon>Actinomycetota</taxon>
        <taxon>Coriobacteriia</taxon>
        <taxon>Coriobacteriales</taxon>
        <taxon>Coriobacteriaceae</taxon>
        <taxon>Collinsella</taxon>
    </lineage>
</organism>
<dbReference type="PANTHER" id="PTHR22683:SF1">
    <property type="entry name" value="TYPE VII SECRETION SYSTEM PROTEIN ESSC"/>
    <property type="match status" value="1"/>
</dbReference>
<feature type="domain" description="FtsK" evidence="8">
    <location>
        <begin position="617"/>
        <end position="821"/>
    </location>
</feature>
<dbReference type="Gene3D" id="3.40.50.300">
    <property type="entry name" value="P-loop containing nucleotide triphosphate hydrolases"/>
    <property type="match status" value="3"/>
</dbReference>
<dbReference type="PROSITE" id="PS50006">
    <property type="entry name" value="FHA_DOMAIN"/>
    <property type="match status" value="1"/>
</dbReference>
<feature type="domain" description="FtsK" evidence="8">
    <location>
        <begin position="967"/>
        <end position="1149"/>
    </location>
</feature>
<feature type="binding site" evidence="5">
    <location>
        <begin position="637"/>
        <end position="644"/>
    </location>
    <ligand>
        <name>ATP</name>
        <dbReference type="ChEBI" id="CHEBI:30616"/>
    </ligand>
</feature>
<evidence type="ECO:0000313" key="10">
    <source>
        <dbReference type="Proteomes" id="UP000738879"/>
    </source>
</evidence>
<evidence type="ECO:0000256" key="4">
    <source>
        <dbReference type="ARBA" id="ARBA00022840"/>
    </source>
</evidence>
<comment type="caution">
    <text evidence="9">The sequence shown here is derived from an EMBL/GenBank/DDBJ whole genome shotgun (WGS) entry which is preliminary data.</text>
</comment>
<feature type="domain" description="FHA" evidence="7">
    <location>
        <begin position="27"/>
        <end position="76"/>
    </location>
</feature>
<keyword evidence="6" id="KW-0812">Transmembrane</keyword>
<feature type="transmembrane region" description="Helical" evidence="6">
    <location>
        <begin position="211"/>
        <end position="231"/>
    </location>
</feature>
<keyword evidence="6" id="KW-1133">Transmembrane helix</keyword>
<dbReference type="SMART" id="SM00240">
    <property type="entry name" value="FHA"/>
    <property type="match status" value="1"/>
</dbReference>
<evidence type="ECO:0000256" key="5">
    <source>
        <dbReference type="PROSITE-ProRule" id="PRU00289"/>
    </source>
</evidence>
<dbReference type="GO" id="GO:0003677">
    <property type="term" value="F:DNA binding"/>
    <property type="evidence" value="ECO:0007669"/>
    <property type="project" value="InterPro"/>
</dbReference>
<dbReference type="InterPro" id="IPR027417">
    <property type="entry name" value="P-loop_NTPase"/>
</dbReference>
<dbReference type="CDD" id="cd01127">
    <property type="entry name" value="TrwB_TraG_TraD_VirD4"/>
    <property type="match status" value="1"/>
</dbReference>
<keyword evidence="3 5" id="KW-0547">Nucleotide-binding</keyword>
<dbReference type="Pfam" id="PF00498">
    <property type="entry name" value="FHA"/>
    <property type="match status" value="1"/>
</dbReference>
<keyword evidence="4 5" id="KW-0067">ATP-binding</keyword>
<dbReference type="InterPro" id="IPR023839">
    <property type="entry name" value="Firmicutes_EssC_C"/>
</dbReference>
<dbReference type="InterPro" id="IPR050206">
    <property type="entry name" value="FtsK/SpoIIIE/SftA"/>
</dbReference>
<keyword evidence="2" id="KW-0677">Repeat</keyword>